<evidence type="ECO:0000256" key="1">
    <source>
        <dbReference type="SAM" id="SignalP"/>
    </source>
</evidence>
<feature type="signal peptide" evidence="1">
    <location>
        <begin position="1"/>
        <end position="25"/>
    </location>
</feature>
<reference evidence="2" key="1">
    <citation type="journal article" date="2014" name="Int. J. Syst. Evol. Microbiol.">
        <title>Complete genome sequence of Corynebacterium casei LMG S-19264T (=DSM 44701T), isolated from a smear-ripened cheese.</title>
        <authorList>
            <consortium name="US DOE Joint Genome Institute (JGI-PGF)"/>
            <person name="Walter F."/>
            <person name="Albersmeier A."/>
            <person name="Kalinowski J."/>
            <person name="Ruckert C."/>
        </authorList>
    </citation>
    <scope>NUCLEOTIDE SEQUENCE</scope>
    <source>
        <strain evidence="2">JCM 4125</strain>
    </source>
</reference>
<dbReference type="Proteomes" id="UP000646776">
    <property type="component" value="Unassembled WGS sequence"/>
</dbReference>
<name>A0A918HDC7_9ACTN</name>
<accession>A0A918HDC7</accession>
<dbReference type="AlphaFoldDB" id="A0A918HDC7"/>
<keyword evidence="1" id="KW-0732">Signal</keyword>
<sequence>MLRRWIPRRRTARPMPRGVFLSLAAAGMVADGASDVFVTGCFSAVLTGTGHRLNPPQDAQN</sequence>
<reference evidence="2" key="2">
    <citation type="submission" date="2020-09" db="EMBL/GenBank/DDBJ databases">
        <authorList>
            <person name="Sun Q."/>
            <person name="Ohkuma M."/>
        </authorList>
    </citation>
    <scope>NUCLEOTIDE SEQUENCE</scope>
    <source>
        <strain evidence="2">JCM 4125</strain>
    </source>
</reference>
<keyword evidence="3" id="KW-1185">Reference proteome</keyword>
<dbReference type="EMBL" id="BMSA01000008">
    <property type="protein sequence ID" value="GGT52692.1"/>
    <property type="molecule type" value="Genomic_DNA"/>
</dbReference>
<evidence type="ECO:0000313" key="3">
    <source>
        <dbReference type="Proteomes" id="UP000646776"/>
    </source>
</evidence>
<protein>
    <submittedName>
        <fullName evidence="2">Uncharacterized protein</fullName>
    </submittedName>
</protein>
<evidence type="ECO:0000313" key="2">
    <source>
        <dbReference type="EMBL" id="GGT52692.1"/>
    </source>
</evidence>
<proteinExistence type="predicted"/>
<gene>
    <name evidence="2" type="ORF">GCM10010226_32090</name>
</gene>
<feature type="chain" id="PRO_5038600123" evidence="1">
    <location>
        <begin position="26"/>
        <end position="61"/>
    </location>
</feature>
<organism evidence="2 3">
    <name type="scientific">Streptomyces phaeofaciens</name>
    <dbReference type="NCBI Taxonomy" id="68254"/>
    <lineage>
        <taxon>Bacteria</taxon>
        <taxon>Bacillati</taxon>
        <taxon>Actinomycetota</taxon>
        <taxon>Actinomycetes</taxon>
        <taxon>Kitasatosporales</taxon>
        <taxon>Streptomycetaceae</taxon>
        <taxon>Streptomyces</taxon>
    </lineage>
</organism>
<comment type="caution">
    <text evidence="2">The sequence shown here is derived from an EMBL/GenBank/DDBJ whole genome shotgun (WGS) entry which is preliminary data.</text>
</comment>